<dbReference type="InterPro" id="IPR004087">
    <property type="entry name" value="KH_dom"/>
</dbReference>
<sequence>MQNRRRQHHSGSNHFPRRRPRSPSMISVQPGQVAFRIICHDSIVGGVIGPCGSVVSPIRRDTGCVIHFEDLVPGSEHRIILVVGSGSEGRRILLKPGETEDGEEVEELVSGAQEAVLRVVERMWEVDAERDGGDRAVVSEGYCGLLADRSHIGRVLGKGGWNVTRMKRESGATIRKLSAPPCAAKDDELVQIAGGVLAVKKALVAVTACMQNCPPGGTDEIPSTRHVEKVSYWDSSNPHTEFFPHLSSLLPTSIANAGKYSLPSGVDMDSNQTPKSSQKEVSFRLLCSNGAAGSIIGKKGSIVRTLQNRTGAAISFGAPMANSSERVVTVTALENIQSSHSPAQNAIVLVFARSIEYDIERRHLLSLTKGATVTARLLVGVEAVSCLRNGDGIDSEIIETTGADVQILEGDPVLDCDLENDVVVQITSEYISVQNALLQVTSKLRDSLLPGEVLSKMQARGPYERERQITSPRLQQSANLSLDSSEETGLTEQIDEPLLFDSIKDPPLPGLCSPKKLGKSLLTAITDDINCTTTFDRCTELKRSLHSLSPREVLNEEVLAQPMGEGSAIAMMDGEEGAGETAGLDRKRSIIVANTSLELIISEDILGSVFGKNGIKLRKLCQISGAQVEVRDPSPGSRERMVTISGKPNQTRVAESLLRAFILASQ</sequence>
<feature type="region of interest" description="Disordered" evidence="3">
    <location>
        <begin position="459"/>
        <end position="488"/>
    </location>
</feature>
<feature type="domain" description="K Homology" evidence="4">
    <location>
        <begin position="593"/>
        <end position="663"/>
    </location>
</feature>
<feature type="domain" description="K Homology" evidence="4">
    <location>
        <begin position="371"/>
        <end position="445"/>
    </location>
</feature>
<feature type="compositionally biased region" description="Polar residues" evidence="3">
    <location>
        <begin position="469"/>
        <end position="488"/>
    </location>
</feature>
<dbReference type="GO" id="GO:0003723">
    <property type="term" value="F:RNA binding"/>
    <property type="evidence" value="ECO:0007669"/>
    <property type="project" value="UniProtKB-UniRule"/>
</dbReference>
<feature type="domain" description="K Homology" evidence="4">
    <location>
        <begin position="279"/>
        <end position="355"/>
    </location>
</feature>
<feature type="domain" description="K Homology" evidence="4">
    <location>
        <begin position="139"/>
        <end position="211"/>
    </location>
</feature>
<dbReference type="SMART" id="SM00322">
    <property type="entry name" value="KH"/>
    <property type="match status" value="5"/>
</dbReference>
<dbReference type="AlphaFoldDB" id="A0A2P2KDS0"/>
<dbReference type="PANTHER" id="PTHR10288">
    <property type="entry name" value="KH DOMAIN CONTAINING RNA BINDING PROTEIN"/>
    <property type="match status" value="1"/>
</dbReference>
<feature type="region of interest" description="Disordered" evidence="3">
    <location>
        <begin position="1"/>
        <end position="25"/>
    </location>
</feature>
<keyword evidence="2" id="KW-0694">RNA-binding</keyword>
<evidence type="ECO:0000256" key="3">
    <source>
        <dbReference type="SAM" id="MobiDB-lite"/>
    </source>
</evidence>
<accession>A0A2P2KDS0</accession>
<dbReference type="SUPFAM" id="SSF54791">
    <property type="entry name" value="Eukaryotic type KH-domain (KH-domain type I)"/>
    <property type="match status" value="4"/>
</dbReference>
<evidence type="ECO:0000259" key="4">
    <source>
        <dbReference type="SMART" id="SM00322"/>
    </source>
</evidence>
<evidence type="ECO:0000256" key="1">
    <source>
        <dbReference type="ARBA" id="ARBA00022737"/>
    </source>
</evidence>
<dbReference type="EMBL" id="GGEC01023317">
    <property type="protein sequence ID" value="MBX03801.1"/>
    <property type="molecule type" value="Transcribed_RNA"/>
</dbReference>
<dbReference type="Pfam" id="PF00013">
    <property type="entry name" value="KH_1"/>
    <property type="match status" value="4"/>
</dbReference>
<dbReference type="PROSITE" id="PS50084">
    <property type="entry name" value="KH_TYPE_1"/>
    <property type="match status" value="4"/>
</dbReference>
<dbReference type="Gene3D" id="3.30.1370.10">
    <property type="entry name" value="K Homology domain, type 1"/>
    <property type="match status" value="3"/>
</dbReference>
<keyword evidence="1" id="KW-0677">Repeat</keyword>
<evidence type="ECO:0000313" key="5">
    <source>
        <dbReference type="EMBL" id="MBX03801.1"/>
    </source>
</evidence>
<reference evidence="5" key="1">
    <citation type="submission" date="2018-02" db="EMBL/GenBank/DDBJ databases">
        <title>Rhizophora mucronata_Transcriptome.</title>
        <authorList>
            <person name="Meera S.P."/>
            <person name="Sreeshan A."/>
            <person name="Augustine A."/>
        </authorList>
    </citation>
    <scope>NUCLEOTIDE SEQUENCE</scope>
    <source>
        <tissue evidence="5">Leaf</tissue>
    </source>
</reference>
<feature type="domain" description="K Homology" evidence="4">
    <location>
        <begin position="31"/>
        <end position="114"/>
    </location>
</feature>
<protein>
    <submittedName>
        <fullName evidence="5">RNA-binding protein Nova-1 isoform X5</fullName>
    </submittedName>
</protein>
<dbReference type="InterPro" id="IPR004088">
    <property type="entry name" value="KH_dom_type_1"/>
</dbReference>
<proteinExistence type="predicted"/>
<name>A0A2P2KDS0_RHIMU</name>
<evidence type="ECO:0000256" key="2">
    <source>
        <dbReference type="PROSITE-ProRule" id="PRU00117"/>
    </source>
</evidence>
<feature type="compositionally biased region" description="Basic residues" evidence="3">
    <location>
        <begin position="1"/>
        <end position="21"/>
    </location>
</feature>
<dbReference type="InterPro" id="IPR036612">
    <property type="entry name" value="KH_dom_type_1_sf"/>
</dbReference>
<dbReference type="Gene3D" id="3.30.310.210">
    <property type="match status" value="1"/>
</dbReference>
<organism evidence="5">
    <name type="scientific">Rhizophora mucronata</name>
    <name type="common">Asiatic mangrove</name>
    <dbReference type="NCBI Taxonomy" id="61149"/>
    <lineage>
        <taxon>Eukaryota</taxon>
        <taxon>Viridiplantae</taxon>
        <taxon>Streptophyta</taxon>
        <taxon>Embryophyta</taxon>
        <taxon>Tracheophyta</taxon>
        <taxon>Spermatophyta</taxon>
        <taxon>Magnoliopsida</taxon>
        <taxon>eudicotyledons</taxon>
        <taxon>Gunneridae</taxon>
        <taxon>Pentapetalae</taxon>
        <taxon>rosids</taxon>
        <taxon>fabids</taxon>
        <taxon>Malpighiales</taxon>
        <taxon>Rhizophoraceae</taxon>
        <taxon>Rhizophora</taxon>
    </lineage>
</organism>